<dbReference type="InterPro" id="IPR007214">
    <property type="entry name" value="YbaK/aa-tRNA-synth-assoc-dom"/>
</dbReference>
<protein>
    <submittedName>
        <fullName evidence="2">YbaK/EbsC family protein</fullName>
    </submittedName>
</protein>
<accession>A0A7C3AAX2</accession>
<dbReference type="SUPFAM" id="SSF55826">
    <property type="entry name" value="YbaK/ProRS associated domain"/>
    <property type="match status" value="1"/>
</dbReference>
<reference evidence="2" key="1">
    <citation type="journal article" date="2020" name="mSystems">
        <title>Genome- and Community-Level Interaction Insights into Carbon Utilization and Element Cycling Functions of Hydrothermarchaeota in Hydrothermal Sediment.</title>
        <authorList>
            <person name="Zhou Z."/>
            <person name="Liu Y."/>
            <person name="Xu W."/>
            <person name="Pan J."/>
            <person name="Luo Z.H."/>
            <person name="Li M."/>
        </authorList>
    </citation>
    <scope>NUCLEOTIDE SEQUENCE [LARGE SCALE GENOMIC DNA]</scope>
    <source>
        <strain evidence="2">SpSt-192</strain>
    </source>
</reference>
<proteinExistence type="predicted"/>
<dbReference type="GO" id="GO:0002161">
    <property type="term" value="F:aminoacyl-tRNA deacylase activity"/>
    <property type="evidence" value="ECO:0007669"/>
    <property type="project" value="InterPro"/>
</dbReference>
<evidence type="ECO:0000259" key="1">
    <source>
        <dbReference type="Pfam" id="PF04073"/>
    </source>
</evidence>
<evidence type="ECO:0000313" key="2">
    <source>
        <dbReference type="EMBL" id="HEX70793.1"/>
    </source>
</evidence>
<dbReference type="AlphaFoldDB" id="A0A7C3AAX2"/>
<dbReference type="PANTHER" id="PTHR30411:SF1">
    <property type="entry name" value="CYTOPLASMIC PROTEIN"/>
    <property type="match status" value="1"/>
</dbReference>
<sequence length="165" mass="17411">MASELSASAQRVQEALADRGLPGRVVELSQTTRTAVEAARAIGCDVAQIVKSLVFCGAWSGQAYLVLVRGVDRVDESRLAEVVGEQVTRASPEVVRARTGYAIGGVPPVGHREPLPILIDAALLEMPELWAAAGTPHAVFRLLPGELARITGGRVVEVGVVQRPS</sequence>
<gene>
    <name evidence="2" type="ORF">ENP13_06065</name>
</gene>
<dbReference type="Gene3D" id="3.90.960.10">
    <property type="entry name" value="YbaK/aminoacyl-tRNA synthetase-associated domain"/>
    <property type="match status" value="1"/>
</dbReference>
<comment type="caution">
    <text evidence="2">The sequence shown here is derived from an EMBL/GenBank/DDBJ whole genome shotgun (WGS) entry which is preliminary data.</text>
</comment>
<name>A0A7C3AAX2_9BACT</name>
<dbReference type="CDD" id="cd04333">
    <property type="entry name" value="ProX_deacylase"/>
    <property type="match status" value="1"/>
</dbReference>
<dbReference type="Pfam" id="PF04073">
    <property type="entry name" value="tRNA_edit"/>
    <property type="match status" value="1"/>
</dbReference>
<dbReference type="PANTHER" id="PTHR30411">
    <property type="entry name" value="CYTOPLASMIC PROTEIN"/>
    <property type="match status" value="1"/>
</dbReference>
<dbReference type="EMBL" id="DSID01000454">
    <property type="protein sequence ID" value="HEX70793.1"/>
    <property type="molecule type" value="Genomic_DNA"/>
</dbReference>
<feature type="domain" description="YbaK/aminoacyl-tRNA synthetase-associated" evidence="1">
    <location>
        <begin position="31"/>
        <end position="149"/>
    </location>
</feature>
<dbReference type="InterPro" id="IPR036754">
    <property type="entry name" value="YbaK/aa-tRNA-synt-asso_dom_sf"/>
</dbReference>
<organism evidence="2">
    <name type="scientific">Thermorudis sp</name>
    <dbReference type="NCBI Taxonomy" id="1969470"/>
    <lineage>
        <taxon>Bacteria</taxon>
        <taxon>Pseudomonadati</taxon>
        <taxon>Thermomicrobiota</taxon>
        <taxon>Thermomicrobia</taxon>
        <taxon>Thermomicrobia incertae sedis</taxon>
        <taxon>Thermorudis</taxon>
    </lineage>
</organism>